<organism evidence="2 3">
    <name type="scientific">Deinandra increscens subsp. villosa</name>
    <dbReference type="NCBI Taxonomy" id="3103831"/>
    <lineage>
        <taxon>Eukaryota</taxon>
        <taxon>Viridiplantae</taxon>
        <taxon>Streptophyta</taxon>
        <taxon>Embryophyta</taxon>
        <taxon>Tracheophyta</taxon>
        <taxon>Spermatophyta</taxon>
        <taxon>Magnoliopsida</taxon>
        <taxon>eudicotyledons</taxon>
        <taxon>Gunneridae</taxon>
        <taxon>Pentapetalae</taxon>
        <taxon>asterids</taxon>
        <taxon>campanulids</taxon>
        <taxon>Asterales</taxon>
        <taxon>Asteraceae</taxon>
        <taxon>Asteroideae</taxon>
        <taxon>Heliantheae alliance</taxon>
        <taxon>Madieae</taxon>
        <taxon>Madiinae</taxon>
        <taxon>Deinandra</taxon>
    </lineage>
</organism>
<dbReference type="InterPro" id="IPR017451">
    <property type="entry name" value="F-box-assoc_interact_dom"/>
</dbReference>
<dbReference type="PROSITE" id="PS50181">
    <property type="entry name" value="FBOX"/>
    <property type="match status" value="1"/>
</dbReference>
<dbReference type="SUPFAM" id="SSF50965">
    <property type="entry name" value="Galactose oxidase, central domain"/>
    <property type="match status" value="1"/>
</dbReference>
<name>A0AAP0CF21_9ASTR</name>
<dbReference type="CDD" id="cd22157">
    <property type="entry name" value="F-box_AtFBW1-like"/>
    <property type="match status" value="1"/>
</dbReference>
<dbReference type="EMBL" id="JBCNJP010000027">
    <property type="protein sequence ID" value="KAK9052805.1"/>
    <property type="molecule type" value="Genomic_DNA"/>
</dbReference>
<dbReference type="Pfam" id="PF00646">
    <property type="entry name" value="F-box"/>
    <property type="match status" value="1"/>
</dbReference>
<dbReference type="InterPro" id="IPR050796">
    <property type="entry name" value="SCF_F-box_component"/>
</dbReference>
<dbReference type="AlphaFoldDB" id="A0AAP0CF21"/>
<dbReference type="SUPFAM" id="SSF81383">
    <property type="entry name" value="F-box domain"/>
    <property type="match status" value="1"/>
</dbReference>
<comment type="caution">
    <text evidence="2">The sequence shown here is derived from an EMBL/GenBank/DDBJ whole genome shotgun (WGS) entry which is preliminary data.</text>
</comment>
<reference evidence="2 3" key="1">
    <citation type="submission" date="2024-04" db="EMBL/GenBank/DDBJ databases">
        <title>The reference genome of an endangered Asteraceae, Deinandra increscens subsp. villosa, native to the Central Coast of California.</title>
        <authorList>
            <person name="Guilliams M."/>
            <person name="Hasenstab-Lehman K."/>
            <person name="Meyer R."/>
            <person name="Mcevoy S."/>
        </authorList>
    </citation>
    <scope>NUCLEOTIDE SEQUENCE [LARGE SCALE GENOMIC DNA]</scope>
    <source>
        <tissue evidence="2">Leaf</tissue>
    </source>
</reference>
<dbReference type="Gene3D" id="1.20.1280.50">
    <property type="match status" value="1"/>
</dbReference>
<dbReference type="InterPro" id="IPR001810">
    <property type="entry name" value="F-box_dom"/>
</dbReference>
<keyword evidence="3" id="KW-1185">Reference proteome</keyword>
<dbReference type="Proteomes" id="UP001408789">
    <property type="component" value="Unassembled WGS sequence"/>
</dbReference>
<proteinExistence type="predicted"/>
<dbReference type="InterPro" id="IPR036047">
    <property type="entry name" value="F-box-like_dom_sf"/>
</dbReference>
<dbReference type="SMART" id="SM00256">
    <property type="entry name" value="FBOX"/>
    <property type="match status" value="1"/>
</dbReference>
<dbReference type="NCBIfam" id="TIGR01640">
    <property type="entry name" value="F_box_assoc_1"/>
    <property type="match status" value="1"/>
</dbReference>
<dbReference type="Pfam" id="PF07734">
    <property type="entry name" value="FBA_1"/>
    <property type="match status" value="1"/>
</dbReference>
<accession>A0AAP0CF21</accession>
<dbReference type="InterPro" id="IPR006527">
    <property type="entry name" value="F-box-assoc_dom_typ1"/>
</dbReference>
<evidence type="ECO:0000313" key="2">
    <source>
        <dbReference type="EMBL" id="KAK9052805.1"/>
    </source>
</evidence>
<evidence type="ECO:0000259" key="1">
    <source>
        <dbReference type="PROSITE" id="PS50181"/>
    </source>
</evidence>
<dbReference type="InterPro" id="IPR011043">
    <property type="entry name" value="Gal_Oxase/kelch_b-propeller"/>
</dbReference>
<dbReference type="PANTHER" id="PTHR31672:SF13">
    <property type="entry name" value="F-BOX PROTEIN CPR30-LIKE"/>
    <property type="match status" value="1"/>
</dbReference>
<evidence type="ECO:0000313" key="3">
    <source>
        <dbReference type="Proteomes" id="UP001408789"/>
    </source>
</evidence>
<gene>
    <name evidence="2" type="ORF">SSX86_029435</name>
</gene>
<sequence>MAKLPPEIITQILYRLPAKSLARFRCVSKGFLSLLSQPQFIKTHQATLNRKHFITQLDSSSLFSLPFNYPKQAAILTPTELHLDLNPDRPEIDMFTFHGSCNGLILVSGHDVDGGHTLLVINPVTTELLEIPETDYDFPSIDIVFGFGYDSVTDDYKVVTISFSPPEEIPPDEVSMDVYSLKTNTWSRDVCDFPYDHTSRKSYSGVFVNGFLHWIAKKDSFGDDGLRVIVAFSLADEKLSELALPESCKKKLFLVSGEKLGVFMGGELWVMDEYGVPGSWKKIVIHGFDKDPDKDPDGEREPVVFYEDGYVVVVSGNRVSMYDIEGRLCRRINGKNFEVRGVCVESLVSPKFRFNG</sequence>
<feature type="domain" description="F-box" evidence="1">
    <location>
        <begin position="1"/>
        <end position="44"/>
    </location>
</feature>
<protein>
    <recommendedName>
        <fullName evidence="1">F-box domain-containing protein</fullName>
    </recommendedName>
</protein>
<dbReference type="PANTHER" id="PTHR31672">
    <property type="entry name" value="BNACNNG10540D PROTEIN"/>
    <property type="match status" value="1"/>
</dbReference>